<evidence type="ECO:0000313" key="7">
    <source>
        <dbReference type="EMBL" id="GBG14561.1"/>
    </source>
</evidence>
<dbReference type="AlphaFoldDB" id="A0A2R5FCX6"/>
<reference evidence="7 8" key="1">
    <citation type="journal article" date="2018" name="Environ. Microbiol.">
        <title>Isolation and genomic characterization of Novimethylophilus kurashikiensis gen. nov. sp. nov., a new lanthanide-dependent methylotrophic species of Methylophilaceae.</title>
        <authorList>
            <person name="Lv H."/>
            <person name="Sahin N."/>
            <person name="Tani A."/>
        </authorList>
    </citation>
    <scope>NUCLEOTIDE SEQUENCE [LARGE SCALE GENOMIC DNA]</scope>
    <source>
        <strain evidence="7 8">La2-4</strain>
    </source>
</reference>
<feature type="domain" description="Mechanosensitive ion channel MscS" evidence="6">
    <location>
        <begin position="126"/>
        <end position="183"/>
    </location>
</feature>
<feature type="transmembrane region" description="Helical" evidence="5">
    <location>
        <begin position="70"/>
        <end position="92"/>
    </location>
</feature>
<keyword evidence="3 5" id="KW-1133">Transmembrane helix</keyword>
<keyword evidence="2 5" id="KW-0812">Transmembrane</keyword>
<dbReference type="InterPro" id="IPR023408">
    <property type="entry name" value="MscS_beta-dom_sf"/>
</dbReference>
<evidence type="ECO:0000256" key="1">
    <source>
        <dbReference type="ARBA" id="ARBA00004370"/>
    </source>
</evidence>
<dbReference type="GO" id="GO:0008381">
    <property type="term" value="F:mechanosensitive monoatomic ion channel activity"/>
    <property type="evidence" value="ECO:0007669"/>
    <property type="project" value="UniProtKB-ARBA"/>
</dbReference>
<evidence type="ECO:0000313" key="8">
    <source>
        <dbReference type="Proteomes" id="UP000245081"/>
    </source>
</evidence>
<comment type="caution">
    <text evidence="7">The sequence shown here is derived from an EMBL/GenBank/DDBJ whole genome shotgun (WGS) entry which is preliminary data.</text>
</comment>
<feature type="transmembrane region" description="Helical" evidence="5">
    <location>
        <begin position="38"/>
        <end position="58"/>
    </location>
</feature>
<comment type="subcellular location">
    <subcellularLocation>
        <location evidence="1">Membrane</location>
    </subcellularLocation>
</comment>
<evidence type="ECO:0000256" key="5">
    <source>
        <dbReference type="SAM" id="Phobius"/>
    </source>
</evidence>
<name>A0A2R5FCX6_9PROT</name>
<dbReference type="EMBL" id="BDOQ01000008">
    <property type="protein sequence ID" value="GBG14561.1"/>
    <property type="molecule type" value="Genomic_DNA"/>
</dbReference>
<dbReference type="GO" id="GO:0016020">
    <property type="term" value="C:membrane"/>
    <property type="evidence" value="ECO:0007669"/>
    <property type="project" value="UniProtKB-SubCell"/>
</dbReference>
<dbReference type="InterPro" id="IPR006685">
    <property type="entry name" value="MscS_channel_2nd"/>
</dbReference>
<protein>
    <submittedName>
        <fullName evidence="7">Cytochrome C biogenesis protein</fullName>
    </submittedName>
</protein>
<dbReference type="SUPFAM" id="SSF50182">
    <property type="entry name" value="Sm-like ribonucleoproteins"/>
    <property type="match status" value="1"/>
</dbReference>
<evidence type="ECO:0000256" key="2">
    <source>
        <dbReference type="ARBA" id="ARBA00022692"/>
    </source>
</evidence>
<evidence type="ECO:0000256" key="4">
    <source>
        <dbReference type="ARBA" id="ARBA00023136"/>
    </source>
</evidence>
<dbReference type="PANTHER" id="PTHR30566">
    <property type="entry name" value="YNAI-RELATED MECHANOSENSITIVE ION CHANNEL"/>
    <property type="match status" value="1"/>
</dbReference>
<dbReference type="InterPro" id="IPR010920">
    <property type="entry name" value="LSM_dom_sf"/>
</dbReference>
<evidence type="ECO:0000259" key="6">
    <source>
        <dbReference type="Pfam" id="PF00924"/>
    </source>
</evidence>
<dbReference type="Pfam" id="PF00924">
    <property type="entry name" value="MS_channel_2nd"/>
    <property type="match status" value="1"/>
</dbReference>
<sequence length="304" mass="34248">MTPVPGHSSYSAVAHPQVESISWVEFLQAKLSIIPLDMMQTLGLAGILLLTAQASSWVVSRNQPIEVRRFWMVTFRNLAAFMFLVGVCVIWREQLHSVIVALGAATAGMLLVFREAFMSMLAFWLHVLKRTYGLGDFIEIDGVTGEVVDMTWQHILLAETGPGTLTYSGRVIQIPNHRLLHTPVFVDNLTGDYGAHVLQVHLPKGVDILKAEKLLMAAAVKHCEPYYADARLHMNELQRRNAIDTPSIEPKVRIKLVEEGFAILVLRIVTPFREKLKVEQLILRDFLAAADEDAWPRVHLRHHP</sequence>
<keyword evidence="4 5" id="KW-0472">Membrane</keyword>
<accession>A0A2R5FCX6</accession>
<keyword evidence="8" id="KW-1185">Reference proteome</keyword>
<dbReference type="Proteomes" id="UP000245081">
    <property type="component" value="Unassembled WGS sequence"/>
</dbReference>
<dbReference type="RefSeq" id="WP_181376248.1">
    <property type="nucleotide sequence ID" value="NZ_BDOQ01000008.1"/>
</dbReference>
<feature type="transmembrane region" description="Helical" evidence="5">
    <location>
        <begin position="98"/>
        <end position="125"/>
    </location>
</feature>
<dbReference type="Gene3D" id="2.30.30.60">
    <property type="match status" value="1"/>
</dbReference>
<organism evidence="7 8">
    <name type="scientific">Novimethylophilus kurashikiensis</name>
    <dbReference type="NCBI Taxonomy" id="1825523"/>
    <lineage>
        <taxon>Bacteria</taxon>
        <taxon>Pseudomonadati</taxon>
        <taxon>Pseudomonadota</taxon>
        <taxon>Betaproteobacteria</taxon>
        <taxon>Nitrosomonadales</taxon>
        <taxon>Methylophilaceae</taxon>
        <taxon>Novimethylophilus</taxon>
    </lineage>
</organism>
<evidence type="ECO:0000256" key="3">
    <source>
        <dbReference type="ARBA" id="ARBA00022989"/>
    </source>
</evidence>
<proteinExistence type="predicted"/>
<gene>
    <name evidence="7" type="ORF">NMK_2160</name>
</gene>
<dbReference type="PANTHER" id="PTHR30566:SF5">
    <property type="entry name" value="MECHANOSENSITIVE ION CHANNEL PROTEIN 1, MITOCHONDRIAL-RELATED"/>
    <property type="match status" value="1"/>
</dbReference>